<accession>A0A2Z6N2G5</accession>
<dbReference type="GO" id="GO:0034472">
    <property type="term" value="P:snRNA 3'-end processing"/>
    <property type="evidence" value="ECO:0007669"/>
    <property type="project" value="TreeGrafter"/>
</dbReference>
<dbReference type="SUPFAM" id="SSF56281">
    <property type="entry name" value="Metallo-hydrolase/oxidoreductase"/>
    <property type="match status" value="1"/>
</dbReference>
<evidence type="ECO:0000313" key="4">
    <source>
        <dbReference type="EMBL" id="GAU31172.1"/>
    </source>
</evidence>
<keyword evidence="2" id="KW-0539">Nucleus</keyword>
<dbReference type="Gene3D" id="3.40.50.10890">
    <property type="match status" value="1"/>
</dbReference>
<organism evidence="4 5">
    <name type="scientific">Trifolium subterraneum</name>
    <name type="common">Subterranean clover</name>
    <dbReference type="NCBI Taxonomy" id="3900"/>
    <lineage>
        <taxon>Eukaryota</taxon>
        <taxon>Viridiplantae</taxon>
        <taxon>Streptophyta</taxon>
        <taxon>Embryophyta</taxon>
        <taxon>Tracheophyta</taxon>
        <taxon>Spermatophyta</taxon>
        <taxon>Magnoliopsida</taxon>
        <taxon>eudicotyledons</taxon>
        <taxon>Gunneridae</taxon>
        <taxon>Pentapetalae</taxon>
        <taxon>rosids</taxon>
        <taxon>fabids</taxon>
        <taxon>Fabales</taxon>
        <taxon>Fabaceae</taxon>
        <taxon>Papilionoideae</taxon>
        <taxon>50 kb inversion clade</taxon>
        <taxon>NPAAA clade</taxon>
        <taxon>Hologalegina</taxon>
        <taxon>IRL clade</taxon>
        <taxon>Trifolieae</taxon>
        <taxon>Trifolium</taxon>
    </lineage>
</organism>
<dbReference type="Gene3D" id="2.40.50.140">
    <property type="entry name" value="Nucleic acid-binding proteins"/>
    <property type="match status" value="1"/>
</dbReference>
<gene>
    <name evidence="4" type="ORF">TSUD_315970</name>
</gene>
<dbReference type="Pfam" id="PF02721">
    <property type="entry name" value="DUF223"/>
    <property type="match status" value="1"/>
</dbReference>
<evidence type="ECO:0000313" key="5">
    <source>
        <dbReference type="Proteomes" id="UP000242715"/>
    </source>
</evidence>
<evidence type="ECO:0000256" key="1">
    <source>
        <dbReference type="ARBA" id="ARBA00004123"/>
    </source>
</evidence>
<dbReference type="SUPFAM" id="SSF50249">
    <property type="entry name" value="Nucleic acid-binding proteins"/>
    <property type="match status" value="1"/>
</dbReference>
<dbReference type="InterPro" id="IPR027074">
    <property type="entry name" value="Integrator_9su"/>
</dbReference>
<keyword evidence="5" id="KW-1185">Reference proteome</keyword>
<dbReference type="InterPro" id="IPR003871">
    <property type="entry name" value="RFA1B/D_OB_1st"/>
</dbReference>
<protein>
    <recommendedName>
        <fullName evidence="3">Replication protein A 70 kDa DNA-binding subunit B/D first OB fold domain-containing protein</fullName>
    </recommendedName>
</protein>
<proteinExistence type="predicted"/>
<dbReference type="CDD" id="cd04480">
    <property type="entry name" value="RPA1_DBD_A_like"/>
    <property type="match status" value="1"/>
</dbReference>
<dbReference type="InterPro" id="IPR036866">
    <property type="entry name" value="RibonucZ/Hydroxyglut_hydro"/>
</dbReference>
<sequence length="513" mass="57655">MLGCALCRHCLLCVSGESASSKALQLYKLDVGTVVLEIINTIDGGPPVDVSAVNSVIVFSFGVKRGSCQELLGEGADRLAFIWRRLFQWVELIQDVPSISDKCLPPLKVVSFSWQLLHDRTPTRTKLSRRSVTLAMDNPNCAWCPGSLESAIHLLFTFFARFVCRCMSRCCVSVCLGAKGVTVLRVNFMSFMYDNMAYAYRQYCKSHKVVTGEKARQGVFERQHSNIIHMLCNVNRCGMVQHNAATLTVTLHSVIDDYIVQLKDDINIASWWLYDIINSLHFNECVKDDSSVLIIPIDRLGTILQLLEEMTTLLEASPMENWEEPCIVFCPRWSLRIGPVVHLLRCWCGDTKSLLILEDIVNPELALFDFLSDVVLGRTSWRFMVRVVRIWEVTAYLRPNQVNSIEMVLVDAKDLFQQKFEEGAVYTMSFFTVAPSVGAYSTTLHPYKLLFQMKTKLELCDCPEISRYGLSLSSIAEICGHPSKSLPPSQAGFGRFFACGFELPAASSVSVVD</sequence>
<dbReference type="GO" id="GO:0032039">
    <property type="term" value="C:integrator complex"/>
    <property type="evidence" value="ECO:0007669"/>
    <property type="project" value="InterPro"/>
</dbReference>
<comment type="subcellular location">
    <subcellularLocation>
        <location evidence="1">Nucleus</location>
    </subcellularLocation>
</comment>
<name>A0A2Z6N2G5_TRISU</name>
<dbReference type="PANTHER" id="PTHR46094">
    <property type="entry name" value="INTEGRATOR COMPLEX SUBUNIT 9"/>
    <property type="match status" value="1"/>
</dbReference>
<evidence type="ECO:0000256" key="2">
    <source>
        <dbReference type="ARBA" id="ARBA00023242"/>
    </source>
</evidence>
<dbReference type="EMBL" id="DF973447">
    <property type="protein sequence ID" value="GAU31172.1"/>
    <property type="molecule type" value="Genomic_DNA"/>
</dbReference>
<dbReference type="AlphaFoldDB" id="A0A2Z6N2G5"/>
<dbReference type="PANTHER" id="PTHR46094:SF1">
    <property type="entry name" value="INTEGRATOR COMPLEX SUBUNIT 9"/>
    <property type="match status" value="1"/>
</dbReference>
<feature type="domain" description="Replication protein A 70 kDa DNA-binding subunit B/D first OB fold" evidence="3">
    <location>
        <begin position="368"/>
        <end position="459"/>
    </location>
</feature>
<evidence type="ECO:0000259" key="3">
    <source>
        <dbReference type="Pfam" id="PF02721"/>
    </source>
</evidence>
<dbReference type="InterPro" id="IPR012340">
    <property type="entry name" value="NA-bd_OB-fold"/>
</dbReference>
<reference evidence="5" key="1">
    <citation type="journal article" date="2017" name="Front. Plant Sci.">
        <title>Climate Clever Clovers: New Paradigm to Reduce the Environmental Footprint of Ruminants by Breeding Low Methanogenic Forages Utilizing Haplotype Variation.</title>
        <authorList>
            <person name="Kaur P."/>
            <person name="Appels R."/>
            <person name="Bayer P.E."/>
            <person name="Keeble-Gagnere G."/>
            <person name="Wang J."/>
            <person name="Hirakawa H."/>
            <person name="Shirasawa K."/>
            <person name="Vercoe P."/>
            <person name="Stefanova K."/>
            <person name="Durmic Z."/>
            <person name="Nichols P."/>
            <person name="Revell C."/>
            <person name="Isobe S.N."/>
            <person name="Edwards D."/>
            <person name="Erskine W."/>
        </authorList>
    </citation>
    <scope>NUCLEOTIDE SEQUENCE [LARGE SCALE GENOMIC DNA]</scope>
    <source>
        <strain evidence="5">cv. Daliak</strain>
    </source>
</reference>
<dbReference type="OrthoDB" id="1744497at2759"/>
<dbReference type="Proteomes" id="UP000242715">
    <property type="component" value="Unassembled WGS sequence"/>
</dbReference>